<name>A0A2T0WUK2_9BACT</name>
<dbReference type="EMBL" id="PVTR01000001">
    <property type="protein sequence ID" value="PRY90365.1"/>
    <property type="molecule type" value="Genomic_DNA"/>
</dbReference>
<organism evidence="1 2">
    <name type="scientific">Mongoliibacter ruber</name>
    <dbReference type="NCBI Taxonomy" id="1750599"/>
    <lineage>
        <taxon>Bacteria</taxon>
        <taxon>Pseudomonadati</taxon>
        <taxon>Bacteroidota</taxon>
        <taxon>Cytophagia</taxon>
        <taxon>Cytophagales</taxon>
        <taxon>Cyclobacteriaceae</taxon>
        <taxon>Mongoliibacter</taxon>
    </lineage>
</organism>
<proteinExistence type="predicted"/>
<accession>A0A2T0WUK2</accession>
<reference evidence="1 2" key="1">
    <citation type="submission" date="2018-03" db="EMBL/GenBank/DDBJ databases">
        <title>Genomic Encyclopedia of Archaeal and Bacterial Type Strains, Phase II (KMG-II): from individual species to whole genera.</title>
        <authorList>
            <person name="Goeker M."/>
        </authorList>
    </citation>
    <scope>NUCLEOTIDE SEQUENCE [LARGE SCALE GENOMIC DNA]</scope>
    <source>
        <strain evidence="1 2">DSM 27929</strain>
    </source>
</reference>
<evidence type="ECO:0000313" key="2">
    <source>
        <dbReference type="Proteomes" id="UP000238157"/>
    </source>
</evidence>
<gene>
    <name evidence="1" type="ORF">CLW00_10124</name>
</gene>
<sequence length="157" mass="17600">MKVLILFASLMWLGNVSFCQSDREKNDSLELRGRQFYLEGYKIKRSALANFMVEDSEASNYLSKARTNATIVDLTLHPGLFFLVWSSGDAIFGNGMDWSMFGVGTGLFASSIIFERAFRKNARMAVKSYNSDPNKGRKVGELNLGINPHGLGFSYNF</sequence>
<evidence type="ECO:0000313" key="1">
    <source>
        <dbReference type="EMBL" id="PRY90365.1"/>
    </source>
</evidence>
<dbReference type="AlphaFoldDB" id="A0A2T0WUK2"/>
<keyword evidence="2" id="KW-1185">Reference proteome</keyword>
<dbReference type="RefSeq" id="WP_106131628.1">
    <property type="nucleotide sequence ID" value="NZ_PVTR01000001.1"/>
</dbReference>
<dbReference type="Proteomes" id="UP000238157">
    <property type="component" value="Unassembled WGS sequence"/>
</dbReference>
<protein>
    <submittedName>
        <fullName evidence="1">Uncharacterized protein</fullName>
    </submittedName>
</protein>
<comment type="caution">
    <text evidence="1">The sequence shown here is derived from an EMBL/GenBank/DDBJ whole genome shotgun (WGS) entry which is preliminary data.</text>
</comment>